<keyword evidence="2" id="KW-0479">Metal-binding</keyword>
<name>A0A6J4VFP5_9BACT</name>
<evidence type="ECO:0000313" key="5">
    <source>
        <dbReference type="EMBL" id="CAA9575905.1"/>
    </source>
</evidence>
<dbReference type="GO" id="GO:0008783">
    <property type="term" value="F:agmatinase activity"/>
    <property type="evidence" value="ECO:0007669"/>
    <property type="project" value="UniProtKB-EC"/>
</dbReference>
<dbReference type="PANTHER" id="PTHR11358:SF26">
    <property type="entry name" value="GUANIDINO ACID HYDROLASE, MITOCHONDRIAL"/>
    <property type="match status" value="1"/>
</dbReference>
<evidence type="ECO:0000256" key="1">
    <source>
        <dbReference type="ARBA" id="ARBA00009227"/>
    </source>
</evidence>
<dbReference type="InterPro" id="IPR006035">
    <property type="entry name" value="Ureohydrolase"/>
</dbReference>
<dbReference type="GO" id="GO:0033389">
    <property type="term" value="P:putrescine biosynthetic process from arginine, via agmatine"/>
    <property type="evidence" value="ECO:0007669"/>
    <property type="project" value="TreeGrafter"/>
</dbReference>
<dbReference type="InterPro" id="IPR020855">
    <property type="entry name" value="Ureohydrolase_Mn_BS"/>
</dbReference>
<dbReference type="PROSITE" id="PS01053">
    <property type="entry name" value="ARGINASE_1"/>
    <property type="match status" value="1"/>
</dbReference>
<dbReference type="InterPro" id="IPR023696">
    <property type="entry name" value="Ureohydrolase_dom_sf"/>
</dbReference>
<evidence type="ECO:0000256" key="2">
    <source>
        <dbReference type="ARBA" id="ARBA00022723"/>
    </source>
</evidence>
<reference evidence="5" key="1">
    <citation type="submission" date="2020-02" db="EMBL/GenBank/DDBJ databases">
        <authorList>
            <person name="Meier V. D."/>
        </authorList>
    </citation>
    <scope>NUCLEOTIDE SEQUENCE</scope>
    <source>
        <strain evidence="5">AVDCRST_MAG87</strain>
    </source>
</reference>
<dbReference type="Gene3D" id="3.40.800.10">
    <property type="entry name" value="Ureohydrolase domain"/>
    <property type="match status" value="1"/>
</dbReference>
<dbReference type="EC" id="3.5.3.11" evidence="5"/>
<proteinExistence type="inferred from homology"/>
<dbReference type="Pfam" id="PF00491">
    <property type="entry name" value="Arginase"/>
    <property type="match status" value="1"/>
</dbReference>
<organism evidence="5">
    <name type="scientific">uncultured Thermomicrobiales bacterium</name>
    <dbReference type="NCBI Taxonomy" id="1645740"/>
    <lineage>
        <taxon>Bacteria</taxon>
        <taxon>Pseudomonadati</taxon>
        <taxon>Thermomicrobiota</taxon>
        <taxon>Thermomicrobia</taxon>
        <taxon>Thermomicrobiales</taxon>
        <taxon>environmental samples</taxon>
    </lineage>
</organism>
<evidence type="ECO:0000256" key="4">
    <source>
        <dbReference type="RuleBase" id="RU003684"/>
    </source>
</evidence>
<dbReference type="GO" id="GO:0046872">
    <property type="term" value="F:metal ion binding"/>
    <property type="evidence" value="ECO:0007669"/>
    <property type="project" value="UniProtKB-KW"/>
</dbReference>
<dbReference type="SUPFAM" id="SSF52768">
    <property type="entry name" value="Arginase/deacetylase"/>
    <property type="match status" value="1"/>
</dbReference>
<accession>A0A6J4VFP5</accession>
<comment type="similarity">
    <text evidence="1">Belongs to the arginase family. Agmatinase subfamily.</text>
</comment>
<dbReference type="EMBL" id="CADCWJ010000631">
    <property type="protein sequence ID" value="CAA9575905.1"/>
    <property type="molecule type" value="Genomic_DNA"/>
</dbReference>
<dbReference type="PANTHER" id="PTHR11358">
    <property type="entry name" value="ARGINASE/AGMATINASE"/>
    <property type="match status" value="1"/>
</dbReference>
<dbReference type="AlphaFoldDB" id="A0A6J4VFP5"/>
<dbReference type="PROSITE" id="PS51409">
    <property type="entry name" value="ARGINASE_2"/>
    <property type="match status" value="1"/>
</dbReference>
<sequence>MVLGGDDSIPIPVLRAYRDVGPLCVVQIDAHIDFRDEVNGVTEGLSSTMRRASEMPWVSGIAQVGLRGIGSAREREFADARAFGAVHITAAEIHRDGIAPALARIPDADRYFITLDIDGLDPAIAPGVIAPAFGGLSYFQAFDLIRGVAARGRIVGFDVVEVVPELDVRNLTSLLAARLVMVMIGSIAWSGQLTG</sequence>
<evidence type="ECO:0000256" key="3">
    <source>
        <dbReference type="ARBA" id="ARBA00022801"/>
    </source>
</evidence>
<protein>
    <submittedName>
        <fullName evidence="5">Agmatinase</fullName>
        <ecNumber evidence="5">3.5.3.11</ecNumber>
    </submittedName>
</protein>
<gene>
    <name evidence="5" type="ORF">AVDCRST_MAG87-2868</name>
</gene>
<keyword evidence="3 4" id="KW-0378">Hydrolase</keyword>